<dbReference type="PROSITE" id="PS50920">
    <property type="entry name" value="SOLCAR"/>
    <property type="match status" value="3"/>
</dbReference>
<feature type="repeat" description="Solcar" evidence="9">
    <location>
        <begin position="49"/>
        <end position="130"/>
    </location>
</feature>
<dbReference type="PANTHER" id="PTHR45618">
    <property type="entry name" value="MITOCHONDRIAL DICARBOXYLATE CARRIER-RELATED"/>
    <property type="match status" value="1"/>
</dbReference>
<dbReference type="InterPro" id="IPR018108">
    <property type="entry name" value="MCP_transmembrane"/>
</dbReference>
<keyword evidence="5" id="KW-0677">Repeat</keyword>
<evidence type="ECO:0000256" key="8">
    <source>
        <dbReference type="ARBA" id="ARBA00023136"/>
    </source>
</evidence>
<dbReference type="OrthoDB" id="448427at2759"/>
<proteinExistence type="inferred from homology"/>
<protein>
    <submittedName>
        <fullName evidence="11">12139_t:CDS:1</fullName>
    </submittedName>
</protein>
<dbReference type="Gene3D" id="1.50.40.10">
    <property type="entry name" value="Mitochondrial carrier domain"/>
    <property type="match status" value="1"/>
</dbReference>
<evidence type="ECO:0000313" key="12">
    <source>
        <dbReference type="Proteomes" id="UP000789342"/>
    </source>
</evidence>
<keyword evidence="4 9" id="KW-0812">Transmembrane</keyword>
<comment type="similarity">
    <text evidence="2 10">Belongs to the mitochondrial carrier (TC 2.A.29) family.</text>
</comment>
<dbReference type="PRINTS" id="PR00784">
    <property type="entry name" value="MTUNCOUPLING"/>
</dbReference>
<keyword evidence="7" id="KW-0496">Mitochondrion</keyword>
<gene>
    <name evidence="11" type="ORF">AMORRO_LOCUS13192</name>
</gene>
<name>A0A9N9I2N1_9GLOM</name>
<dbReference type="InterPro" id="IPR002067">
    <property type="entry name" value="MCP"/>
</dbReference>
<comment type="caution">
    <text evidence="11">The sequence shown here is derived from an EMBL/GenBank/DDBJ whole genome shotgun (WGS) entry which is preliminary data.</text>
</comment>
<evidence type="ECO:0000313" key="11">
    <source>
        <dbReference type="EMBL" id="CAG8718674.1"/>
    </source>
</evidence>
<evidence type="ECO:0000256" key="5">
    <source>
        <dbReference type="ARBA" id="ARBA00022737"/>
    </source>
</evidence>
<accession>A0A9N9I2N1</accession>
<evidence type="ECO:0000256" key="6">
    <source>
        <dbReference type="ARBA" id="ARBA00022989"/>
    </source>
</evidence>
<dbReference type="AlphaFoldDB" id="A0A9N9I2N1"/>
<evidence type="ECO:0000256" key="1">
    <source>
        <dbReference type="ARBA" id="ARBA00004225"/>
    </source>
</evidence>
<keyword evidence="6" id="KW-1133">Transmembrane helix</keyword>
<organism evidence="11 12">
    <name type="scientific">Acaulospora morrowiae</name>
    <dbReference type="NCBI Taxonomy" id="94023"/>
    <lineage>
        <taxon>Eukaryota</taxon>
        <taxon>Fungi</taxon>
        <taxon>Fungi incertae sedis</taxon>
        <taxon>Mucoromycota</taxon>
        <taxon>Glomeromycotina</taxon>
        <taxon>Glomeromycetes</taxon>
        <taxon>Diversisporales</taxon>
        <taxon>Acaulosporaceae</taxon>
        <taxon>Acaulospora</taxon>
    </lineage>
</organism>
<dbReference type="Pfam" id="PF00153">
    <property type="entry name" value="Mito_carr"/>
    <property type="match status" value="3"/>
</dbReference>
<evidence type="ECO:0000256" key="4">
    <source>
        <dbReference type="ARBA" id="ARBA00022692"/>
    </source>
</evidence>
<feature type="repeat" description="Solcar" evidence="9">
    <location>
        <begin position="238"/>
        <end position="323"/>
    </location>
</feature>
<dbReference type="GO" id="GO:0055085">
    <property type="term" value="P:transmembrane transport"/>
    <property type="evidence" value="ECO:0007669"/>
    <property type="project" value="InterPro"/>
</dbReference>
<dbReference type="GO" id="GO:0031966">
    <property type="term" value="C:mitochondrial membrane"/>
    <property type="evidence" value="ECO:0007669"/>
    <property type="project" value="UniProtKB-SubCell"/>
</dbReference>
<feature type="repeat" description="Solcar" evidence="9">
    <location>
        <begin position="142"/>
        <end position="229"/>
    </location>
</feature>
<dbReference type="SUPFAM" id="SSF103506">
    <property type="entry name" value="Mitochondrial carrier"/>
    <property type="match status" value="1"/>
</dbReference>
<sequence length="336" mass="37202">MPTNSKTTAQVSPSAILVSKTDGNFRSKNDKYPFWFGGKSFYFKCFETSSIVSTGAASCFSCLVTHPLDTTKVRMQTTISTNELGSLGTAIMIIRKEGILGIYNGISASILRQATYSTMRFGIYDKLRTHLTKNGEPLSFAAKIFCASAAGCVGGAFGSPADLVMVRMQNDAKLPSELRRNYKNAFEGLFRIYREEGMMGLTRGIGPNVNRAILMNSAQLASYEQFKQLLLETEYFQDNIITHFTSSLMAGLVATTICSPVDVIKTRVMNSGSKQKQNIMTMLKTIIVREGPFALFKGWVPAFVRLGPHTIVTFLALEQIKGFYNKRIELRMKATV</sequence>
<dbReference type="EMBL" id="CAJVPV010021673">
    <property type="protein sequence ID" value="CAG8718674.1"/>
    <property type="molecule type" value="Genomic_DNA"/>
</dbReference>
<evidence type="ECO:0000256" key="10">
    <source>
        <dbReference type="RuleBase" id="RU000488"/>
    </source>
</evidence>
<comment type="subcellular location">
    <subcellularLocation>
        <location evidence="1">Mitochondrion membrane</location>
        <topology evidence="1">Multi-pass membrane protein</topology>
    </subcellularLocation>
</comment>
<dbReference type="Proteomes" id="UP000789342">
    <property type="component" value="Unassembled WGS sequence"/>
</dbReference>
<evidence type="ECO:0000256" key="3">
    <source>
        <dbReference type="ARBA" id="ARBA00022448"/>
    </source>
</evidence>
<dbReference type="InterPro" id="IPR023395">
    <property type="entry name" value="MCP_dom_sf"/>
</dbReference>
<keyword evidence="8 9" id="KW-0472">Membrane</keyword>
<keyword evidence="12" id="KW-1185">Reference proteome</keyword>
<evidence type="ECO:0000256" key="7">
    <source>
        <dbReference type="ARBA" id="ARBA00023128"/>
    </source>
</evidence>
<evidence type="ECO:0000256" key="9">
    <source>
        <dbReference type="PROSITE-ProRule" id="PRU00282"/>
    </source>
</evidence>
<dbReference type="InterPro" id="IPR050391">
    <property type="entry name" value="Mito_Metabolite_Transporter"/>
</dbReference>
<reference evidence="11" key="1">
    <citation type="submission" date="2021-06" db="EMBL/GenBank/DDBJ databases">
        <authorList>
            <person name="Kallberg Y."/>
            <person name="Tangrot J."/>
            <person name="Rosling A."/>
        </authorList>
    </citation>
    <scope>NUCLEOTIDE SEQUENCE</scope>
    <source>
        <strain evidence="11">CL551</strain>
    </source>
</reference>
<keyword evidence="3 10" id="KW-0813">Transport</keyword>
<evidence type="ECO:0000256" key="2">
    <source>
        <dbReference type="ARBA" id="ARBA00006375"/>
    </source>
</evidence>